<gene>
    <name evidence="4" type="ORF">O9K51_10008</name>
</gene>
<dbReference type="PANTHER" id="PTHR43877">
    <property type="entry name" value="AMINOALKYLPHOSPHONATE N-ACETYLTRANSFERASE-RELATED-RELATED"/>
    <property type="match status" value="1"/>
</dbReference>
<keyword evidence="1" id="KW-0808">Transferase</keyword>
<sequence length="151" mass="16321">MQKVTTRIAEAADAGTVASLVHGLLDELWGGKGPDVEALTRTAATVLGDPGVIAAIAYVDDEAVGVLTLNECNAIYAGGKFGEISELYVRPNMRSQGVAPHLVEEALAQARLRGWKRLEVGAPSQPKWSRSLNFYLRNGFREMGPRLCRDI</sequence>
<evidence type="ECO:0000313" key="5">
    <source>
        <dbReference type="Proteomes" id="UP001163105"/>
    </source>
</evidence>
<feature type="domain" description="N-acetyltransferase" evidence="3">
    <location>
        <begin position="4"/>
        <end position="151"/>
    </location>
</feature>
<dbReference type="PANTHER" id="PTHR43877:SF2">
    <property type="entry name" value="AMINOALKYLPHOSPHONATE N-ACETYLTRANSFERASE-RELATED"/>
    <property type="match status" value="1"/>
</dbReference>
<dbReference type="CDD" id="cd04301">
    <property type="entry name" value="NAT_SF"/>
    <property type="match status" value="1"/>
</dbReference>
<dbReference type="InterPro" id="IPR016181">
    <property type="entry name" value="Acyl_CoA_acyltransferase"/>
</dbReference>
<dbReference type="Gene3D" id="3.40.630.30">
    <property type="match status" value="1"/>
</dbReference>
<dbReference type="SUPFAM" id="SSF55729">
    <property type="entry name" value="Acyl-CoA N-acyltransferases (Nat)"/>
    <property type="match status" value="1"/>
</dbReference>
<dbReference type="EMBL" id="JAQHRD010000012">
    <property type="protein sequence ID" value="KAJ6437451.1"/>
    <property type="molecule type" value="Genomic_DNA"/>
</dbReference>
<dbReference type="Proteomes" id="UP001163105">
    <property type="component" value="Unassembled WGS sequence"/>
</dbReference>
<comment type="caution">
    <text evidence="4">The sequence shown here is derived from an EMBL/GenBank/DDBJ whole genome shotgun (WGS) entry which is preliminary data.</text>
</comment>
<dbReference type="AlphaFoldDB" id="A0AB34FFK8"/>
<keyword evidence="5" id="KW-1185">Reference proteome</keyword>
<dbReference type="Pfam" id="PF00583">
    <property type="entry name" value="Acetyltransf_1"/>
    <property type="match status" value="1"/>
</dbReference>
<proteinExistence type="predicted"/>
<dbReference type="GO" id="GO:0016747">
    <property type="term" value="F:acyltransferase activity, transferring groups other than amino-acyl groups"/>
    <property type="evidence" value="ECO:0007669"/>
    <property type="project" value="InterPro"/>
</dbReference>
<dbReference type="PROSITE" id="PS51186">
    <property type="entry name" value="GNAT"/>
    <property type="match status" value="1"/>
</dbReference>
<reference evidence="4" key="1">
    <citation type="submission" date="2023-01" db="EMBL/GenBank/DDBJ databases">
        <title>The growth and conidiation of Purpureocillium lavendulum are regulated by nitrogen source and histone H3K14 acetylation.</title>
        <authorList>
            <person name="Tang P."/>
            <person name="Han J."/>
            <person name="Zhang C."/>
            <person name="Tang P."/>
            <person name="Qi F."/>
            <person name="Zhang K."/>
            <person name="Liang L."/>
        </authorList>
    </citation>
    <scope>NUCLEOTIDE SEQUENCE</scope>
    <source>
        <strain evidence="4">YMF1.00683</strain>
    </source>
</reference>
<dbReference type="InterPro" id="IPR000182">
    <property type="entry name" value="GNAT_dom"/>
</dbReference>
<evidence type="ECO:0000256" key="2">
    <source>
        <dbReference type="ARBA" id="ARBA00023315"/>
    </source>
</evidence>
<evidence type="ECO:0000256" key="1">
    <source>
        <dbReference type="ARBA" id="ARBA00022679"/>
    </source>
</evidence>
<dbReference type="InterPro" id="IPR050832">
    <property type="entry name" value="Bact_Acetyltransf"/>
</dbReference>
<accession>A0AB34FFK8</accession>
<evidence type="ECO:0000313" key="4">
    <source>
        <dbReference type="EMBL" id="KAJ6437451.1"/>
    </source>
</evidence>
<name>A0AB34FFK8_9HYPO</name>
<evidence type="ECO:0000259" key="3">
    <source>
        <dbReference type="PROSITE" id="PS51186"/>
    </source>
</evidence>
<organism evidence="4 5">
    <name type="scientific">Purpureocillium lavendulum</name>
    <dbReference type="NCBI Taxonomy" id="1247861"/>
    <lineage>
        <taxon>Eukaryota</taxon>
        <taxon>Fungi</taxon>
        <taxon>Dikarya</taxon>
        <taxon>Ascomycota</taxon>
        <taxon>Pezizomycotina</taxon>
        <taxon>Sordariomycetes</taxon>
        <taxon>Hypocreomycetidae</taxon>
        <taxon>Hypocreales</taxon>
        <taxon>Ophiocordycipitaceae</taxon>
        <taxon>Purpureocillium</taxon>
    </lineage>
</organism>
<keyword evidence="2" id="KW-0012">Acyltransferase</keyword>
<protein>
    <submittedName>
        <fullName evidence="4">Acetyltransferase (GNAT) family domain-containing protein</fullName>
    </submittedName>
</protein>